<feature type="chain" id="PRO_5031599194" description="Peptidyl-prolyl cis-trans isomerase" evidence="5">
    <location>
        <begin position="24"/>
        <end position="253"/>
    </location>
</feature>
<evidence type="ECO:0000256" key="4">
    <source>
        <dbReference type="ARBA" id="ARBA00023235"/>
    </source>
</evidence>
<evidence type="ECO:0000256" key="5">
    <source>
        <dbReference type="RuleBase" id="RU363019"/>
    </source>
</evidence>
<accession>A0A7S7L5M8</accession>
<name>A0A7S7L5M8_9BACI</name>
<dbReference type="PROSITE" id="PS50072">
    <property type="entry name" value="CSA_PPIASE_2"/>
    <property type="match status" value="1"/>
</dbReference>
<dbReference type="PROSITE" id="PS51257">
    <property type="entry name" value="PROKAR_LIPOPROTEIN"/>
    <property type="match status" value="1"/>
</dbReference>
<dbReference type="SUPFAM" id="SSF50891">
    <property type="entry name" value="Cyclophilin-like"/>
    <property type="match status" value="1"/>
</dbReference>
<sequence length="253" mass="27994">MRFMKFGLVTLLLLLLIAGCGQGTTEERTGAKDEQPPVATDEKPPAAEEVTPVEYPQFHAALQPDERAVKMVTSKGDIMIRLYPAYAPLAVENFITHSENGYYDGVLFHRVMNNFMIQSGDPDGTGMGGASIYGDPFDDEFSPSLAHFRGALSMANPGRPNMNGSQFFIVQTDDFDPGMFGQLEKQMGIEFPEETIKHYEEHGGTPYLDYKHTVFGHVVEGMDVVDAIAAVEVNPGNNRPIEDVYIIRIEILN</sequence>
<dbReference type="EC" id="5.2.1.8" evidence="5"/>
<feature type="domain" description="PPIase cyclophilin-type" evidence="7">
    <location>
        <begin position="76"/>
        <end position="251"/>
    </location>
</feature>
<gene>
    <name evidence="8" type="ORF">AWH56_019190</name>
</gene>
<evidence type="ECO:0000256" key="1">
    <source>
        <dbReference type="ARBA" id="ARBA00000971"/>
    </source>
</evidence>
<dbReference type="PANTHER" id="PTHR45625">
    <property type="entry name" value="PEPTIDYL-PROLYL CIS-TRANS ISOMERASE-RELATED"/>
    <property type="match status" value="1"/>
</dbReference>
<dbReference type="AlphaFoldDB" id="A0A7S7L5M8"/>
<keyword evidence="5" id="KW-0732">Signal</keyword>
<reference evidence="8 9" key="1">
    <citation type="journal article" date="2017" name="Genome Announc.">
        <title>Draft Genome Sequences of Four Alkaliphilic Bacteria Belonging to the Anaerobacillus Genus.</title>
        <authorList>
            <person name="Bassil N.M."/>
            <person name="Lloyd J.R."/>
        </authorList>
    </citation>
    <scope>NUCLEOTIDE SEQUENCE [LARGE SCALE GENOMIC DNA]</scope>
    <source>
        <strain evidence="8 9">NB2006</strain>
    </source>
</reference>
<dbReference type="GO" id="GO:0003755">
    <property type="term" value="F:peptidyl-prolyl cis-trans isomerase activity"/>
    <property type="evidence" value="ECO:0007669"/>
    <property type="project" value="UniProtKB-UniRule"/>
</dbReference>
<evidence type="ECO:0000313" key="8">
    <source>
        <dbReference type="EMBL" id="QOY34826.1"/>
    </source>
</evidence>
<keyword evidence="9" id="KW-1185">Reference proteome</keyword>
<dbReference type="PANTHER" id="PTHR45625:SF4">
    <property type="entry name" value="PEPTIDYLPROLYL ISOMERASE DOMAIN AND WD REPEAT-CONTAINING PROTEIN 1"/>
    <property type="match status" value="1"/>
</dbReference>
<dbReference type="EMBL" id="CP063356">
    <property type="protein sequence ID" value="QOY34826.1"/>
    <property type="molecule type" value="Genomic_DNA"/>
</dbReference>
<dbReference type="Gene3D" id="2.40.100.10">
    <property type="entry name" value="Cyclophilin-like"/>
    <property type="match status" value="1"/>
</dbReference>
<dbReference type="InterPro" id="IPR029000">
    <property type="entry name" value="Cyclophilin-like_dom_sf"/>
</dbReference>
<protein>
    <recommendedName>
        <fullName evidence="5">Peptidyl-prolyl cis-trans isomerase</fullName>
        <shortName evidence="5">PPIase</shortName>
        <ecNumber evidence="5">5.2.1.8</ecNumber>
    </recommendedName>
</protein>
<dbReference type="PRINTS" id="PR00153">
    <property type="entry name" value="CSAPPISMRASE"/>
</dbReference>
<dbReference type="InterPro" id="IPR002130">
    <property type="entry name" value="Cyclophilin-type_PPIase_dom"/>
</dbReference>
<evidence type="ECO:0000256" key="2">
    <source>
        <dbReference type="ARBA" id="ARBA00002388"/>
    </source>
</evidence>
<evidence type="ECO:0000256" key="6">
    <source>
        <dbReference type="SAM" id="MobiDB-lite"/>
    </source>
</evidence>
<feature type="signal peptide" evidence="5">
    <location>
        <begin position="1"/>
        <end position="23"/>
    </location>
</feature>
<comment type="similarity">
    <text evidence="5">Belongs to the cyclophilin-type PPIase family.</text>
</comment>
<evidence type="ECO:0000313" key="9">
    <source>
        <dbReference type="Proteomes" id="UP000180175"/>
    </source>
</evidence>
<evidence type="ECO:0000256" key="3">
    <source>
        <dbReference type="ARBA" id="ARBA00023110"/>
    </source>
</evidence>
<evidence type="ECO:0000259" key="7">
    <source>
        <dbReference type="PROSITE" id="PS50072"/>
    </source>
</evidence>
<reference evidence="8 9" key="2">
    <citation type="journal article" date="2019" name="Int. J. Syst. Evol. Microbiol.">
        <title>Anaerobacillus isosaccharinicus sp. nov., an alkaliphilic bacterium which degrades isosaccharinic acid.</title>
        <authorList>
            <person name="Bassil N.M."/>
            <person name="Lloyd J.R."/>
        </authorList>
    </citation>
    <scope>NUCLEOTIDE SEQUENCE [LARGE SCALE GENOMIC DNA]</scope>
    <source>
        <strain evidence="8 9">NB2006</strain>
    </source>
</reference>
<dbReference type="KEGG" id="aia:AWH56_019190"/>
<keyword evidence="3 5" id="KW-0697">Rotamase</keyword>
<proteinExistence type="inferred from homology"/>
<dbReference type="Pfam" id="PF00160">
    <property type="entry name" value="Pro_isomerase"/>
    <property type="match status" value="1"/>
</dbReference>
<feature type="region of interest" description="Disordered" evidence="6">
    <location>
        <begin position="25"/>
        <end position="48"/>
    </location>
</feature>
<dbReference type="Proteomes" id="UP000180175">
    <property type="component" value="Chromosome"/>
</dbReference>
<comment type="catalytic activity">
    <reaction evidence="1 5">
        <text>[protein]-peptidylproline (omega=180) = [protein]-peptidylproline (omega=0)</text>
        <dbReference type="Rhea" id="RHEA:16237"/>
        <dbReference type="Rhea" id="RHEA-COMP:10747"/>
        <dbReference type="Rhea" id="RHEA-COMP:10748"/>
        <dbReference type="ChEBI" id="CHEBI:83833"/>
        <dbReference type="ChEBI" id="CHEBI:83834"/>
        <dbReference type="EC" id="5.2.1.8"/>
    </reaction>
</comment>
<comment type="function">
    <text evidence="2 5">PPIases accelerate the folding of proteins. It catalyzes the cis-trans isomerization of proline imidic peptide bonds in oligopeptides.</text>
</comment>
<dbReference type="RefSeq" id="WP_182080930.1">
    <property type="nucleotide sequence ID" value="NZ_CP063356.2"/>
</dbReference>
<organism evidence="8 9">
    <name type="scientific">Anaerobacillus isosaccharinicus</name>
    <dbReference type="NCBI Taxonomy" id="1532552"/>
    <lineage>
        <taxon>Bacteria</taxon>
        <taxon>Bacillati</taxon>
        <taxon>Bacillota</taxon>
        <taxon>Bacilli</taxon>
        <taxon>Bacillales</taxon>
        <taxon>Bacillaceae</taxon>
        <taxon>Anaerobacillus</taxon>
    </lineage>
</organism>
<keyword evidence="4 5" id="KW-0413">Isomerase</keyword>
<feature type="compositionally biased region" description="Basic and acidic residues" evidence="6">
    <location>
        <begin position="25"/>
        <end position="46"/>
    </location>
</feature>
<dbReference type="InterPro" id="IPR044666">
    <property type="entry name" value="Cyclophilin_A-like"/>
</dbReference>